<dbReference type="PANTHER" id="PTHR45622">
    <property type="entry name" value="UBIQUITIN-PROTEIN LIGASE E3A-RELATED"/>
    <property type="match status" value="1"/>
</dbReference>
<dbReference type="Proteomes" id="UP000485058">
    <property type="component" value="Unassembled WGS sequence"/>
</dbReference>
<evidence type="ECO:0000313" key="6">
    <source>
        <dbReference type="EMBL" id="GFH07099.1"/>
    </source>
</evidence>
<dbReference type="EMBL" id="BLLF01000074">
    <property type="protein sequence ID" value="GFH07099.1"/>
    <property type="molecule type" value="Genomic_DNA"/>
</dbReference>
<keyword evidence="4" id="KW-0472">Membrane</keyword>
<dbReference type="InterPro" id="IPR051709">
    <property type="entry name" value="Ub-ligase/GTPase-reg"/>
</dbReference>
<evidence type="ECO:0000259" key="5">
    <source>
        <dbReference type="PROSITE" id="PS50237"/>
    </source>
</evidence>
<feature type="non-terminal residue" evidence="6">
    <location>
        <position position="1"/>
    </location>
</feature>
<gene>
    <name evidence="6" type="ORF">HaLaN_01852</name>
</gene>
<dbReference type="Gene3D" id="3.90.1750.10">
    <property type="entry name" value="Hect, E3 ligase catalytic domains"/>
    <property type="match status" value="1"/>
</dbReference>
<proteinExistence type="predicted"/>
<evidence type="ECO:0000256" key="2">
    <source>
        <dbReference type="ARBA" id="ARBA00022786"/>
    </source>
</evidence>
<dbReference type="PROSITE" id="PS50237">
    <property type="entry name" value="HECT"/>
    <property type="match status" value="1"/>
</dbReference>
<dbReference type="InterPro" id="IPR035983">
    <property type="entry name" value="Hect_E3_ubiquitin_ligase"/>
</dbReference>
<keyword evidence="2 3" id="KW-0833">Ubl conjugation pathway</keyword>
<keyword evidence="7" id="KW-1185">Reference proteome</keyword>
<dbReference type="AlphaFoldDB" id="A0A699YM19"/>
<dbReference type="SMART" id="SM00119">
    <property type="entry name" value="HECTc"/>
    <property type="match status" value="1"/>
</dbReference>
<comment type="caution">
    <text evidence="6">The sequence shown here is derived from an EMBL/GenBank/DDBJ whole genome shotgun (WGS) entry which is preliminary data.</text>
</comment>
<name>A0A699YM19_HAELA</name>
<evidence type="ECO:0000256" key="4">
    <source>
        <dbReference type="SAM" id="Phobius"/>
    </source>
</evidence>
<protein>
    <submittedName>
        <fullName evidence="6">HECT E3 ubiquitin</fullName>
    </submittedName>
</protein>
<organism evidence="6 7">
    <name type="scientific">Haematococcus lacustris</name>
    <name type="common">Green alga</name>
    <name type="synonym">Haematococcus pluvialis</name>
    <dbReference type="NCBI Taxonomy" id="44745"/>
    <lineage>
        <taxon>Eukaryota</taxon>
        <taxon>Viridiplantae</taxon>
        <taxon>Chlorophyta</taxon>
        <taxon>core chlorophytes</taxon>
        <taxon>Chlorophyceae</taxon>
        <taxon>CS clade</taxon>
        <taxon>Chlamydomonadales</taxon>
        <taxon>Haematococcaceae</taxon>
        <taxon>Haematococcus</taxon>
    </lineage>
</organism>
<keyword evidence="4" id="KW-1133">Transmembrane helix</keyword>
<dbReference type="Pfam" id="PF00632">
    <property type="entry name" value="HECT"/>
    <property type="match status" value="1"/>
</dbReference>
<dbReference type="PANTHER" id="PTHR45622:SF60">
    <property type="entry name" value="UBIQUITIN-PROTEIN LIGASE E3A"/>
    <property type="match status" value="1"/>
</dbReference>
<keyword evidence="4" id="KW-0812">Transmembrane</keyword>
<keyword evidence="1" id="KW-0677">Repeat</keyword>
<feature type="domain" description="HECT" evidence="5">
    <location>
        <begin position="11"/>
        <end position="130"/>
    </location>
</feature>
<dbReference type="SUPFAM" id="SSF56204">
    <property type="entry name" value="Hect, E3 ligase catalytic domain"/>
    <property type="match status" value="1"/>
</dbReference>
<evidence type="ECO:0000313" key="7">
    <source>
        <dbReference type="Proteomes" id="UP000485058"/>
    </source>
</evidence>
<dbReference type="GO" id="GO:0061630">
    <property type="term" value="F:ubiquitin protein ligase activity"/>
    <property type="evidence" value="ECO:0007669"/>
    <property type="project" value="TreeGrafter"/>
</dbReference>
<evidence type="ECO:0000256" key="1">
    <source>
        <dbReference type="ARBA" id="ARBA00022737"/>
    </source>
</evidence>
<evidence type="ECO:0000256" key="3">
    <source>
        <dbReference type="PROSITE-ProRule" id="PRU00104"/>
    </source>
</evidence>
<sequence length="157" mass="17865">DTLVQVNRAKEQGELRKPLKVKFAGEEGVDEGGVQKEFFQLLVRELFNSDYGMFVYDETSRLHWFRASHMDSDTEFELVGILIGLAIYNAHILEFSFPLVLYKKLMGAKPTFEDLTELYPEVASSLRKLMLMTAEEVEACCLTFQVRGTVGHTCTTV</sequence>
<reference evidence="6 7" key="1">
    <citation type="submission" date="2020-02" db="EMBL/GenBank/DDBJ databases">
        <title>Draft genome sequence of Haematococcus lacustris strain NIES-144.</title>
        <authorList>
            <person name="Morimoto D."/>
            <person name="Nakagawa S."/>
            <person name="Yoshida T."/>
            <person name="Sawayama S."/>
        </authorList>
    </citation>
    <scope>NUCLEOTIDE SEQUENCE [LARGE SCALE GENOMIC DNA]</scope>
    <source>
        <strain evidence="6 7">NIES-144</strain>
    </source>
</reference>
<feature type="transmembrane region" description="Helical" evidence="4">
    <location>
        <begin position="78"/>
        <end position="102"/>
    </location>
</feature>
<accession>A0A699YM19</accession>
<comment type="caution">
    <text evidence="3">Lacks conserved residue(s) required for the propagation of feature annotation.</text>
</comment>
<dbReference type="InterPro" id="IPR000569">
    <property type="entry name" value="HECT_dom"/>
</dbReference>